<proteinExistence type="inferred from homology"/>
<dbReference type="InterPro" id="IPR012336">
    <property type="entry name" value="Thioredoxin-like_fold"/>
</dbReference>
<evidence type="ECO:0000259" key="8">
    <source>
        <dbReference type="Pfam" id="PF10411"/>
    </source>
</evidence>
<feature type="domain" description="Thioredoxin-like fold" evidence="9">
    <location>
        <begin position="106"/>
        <end position="246"/>
    </location>
</feature>
<dbReference type="InterPro" id="IPR009094">
    <property type="entry name" value="DiS-bond_isomerase_DsbC/G_N_sf"/>
</dbReference>
<feature type="chain" id="PRO_5010009229" description="Thiol:disulfide interchange protein" evidence="7">
    <location>
        <begin position="23"/>
        <end position="258"/>
    </location>
</feature>
<evidence type="ECO:0000313" key="10">
    <source>
        <dbReference type="EMBL" id="SAL32402.1"/>
    </source>
</evidence>
<comment type="subcellular location">
    <subcellularLocation>
        <location evidence="1 7">Periplasm</location>
    </subcellularLocation>
</comment>
<dbReference type="SUPFAM" id="SSF52833">
    <property type="entry name" value="Thioredoxin-like"/>
    <property type="match status" value="1"/>
</dbReference>
<protein>
    <recommendedName>
        <fullName evidence="7">Thiol:disulfide interchange protein</fullName>
    </recommendedName>
</protein>
<evidence type="ECO:0000313" key="11">
    <source>
        <dbReference type="Proteomes" id="UP000054683"/>
    </source>
</evidence>
<evidence type="ECO:0000256" key="6">
    <source>
        <dbReference type="ARBA" id="ARBA00023284"/>
    </source>
</evidence>
<reference evidence="10 11" key="1">
    <citation type="submission" date="2016-01" db="EMBL/GenBank/DDBJ databases">
        <authorList>
            <person name="Oliw E.H."/>
        </authorList>
    </citation>
    <scope>NUCLEOTIDE SEQUENCE [LARGE SCALE GENOMIC DNA]</scope>
    <source>
        <strain evidence="10">LMG 27134</strain>
    </source>
</reference>
<evidence type="ECO:0000256" key="4">
    <source>
        <dbReference type="ARBA" id="ARBA00022764"/>
    </source>
</evidence>
<dbReference type="Gene3D" id="3.10.450.70">
    <property type="entry name" value="Disulphide bond isomerase, DsbC/G, N-terminal"/>
    <property type="match status" value="1"/>
</dbReference>
<keyword evidence="6 7" id="KW-0676">Redox-active center</keyword>
<organism evidence="10 11">
    <name type="scientific">Caballeronia udeis</name>
    <dbReference type="NCBI Taxonomy" id="1232866"/>
    <lineage>
        <taxon>Bacteria</taxon>
        <taxon>Pseudomonadati</taxon>
        <taxon>Pseudomonadota</taxon>
        <taxon>Betaproteobacteria</taxon>
        <taxon>Burkholderiales</taxon>
        <taxon>Burkholderiaceae</taxon>
        <taxon>Caballeronia</taxon>
    </lineage>
</organism>
<dbReference type="InterPro" id="IPR018950">
    <property type="entry name" value="DiS-bond_isomerase_DsbC/G_N"/>
</dbReference>
<dbReference type="Pfam" id="PF10411">
    <property type="entry name" value="DsbC_N"/>
    <property type="match status" value="1"/>
</dbReference>
<dbReference type="EMBL" id="FCOK02000015">
    <property type="protein sequence ID" value="SAL32402.1"/>
    <property type="molecule type" value="Genomic_DNA"/>
</dbReference>
<feature type="domain" description="Disulphide bond isomerase DsbC/G N-terminal" evidence="8">
    <location>
        <begin position="28"/>
        <end position="82"/>
    </location>
</feature>
<dbReference type="InterPro" id="IPR036249">
    <property type="entry name" value="Thioredoxin-like_sf"/>
</dbReference>
<evidence type="ECO:0000256" key="1">
    <source>
        <dbReference type="ARBA" id="ARBA00004418"/>
    </source>
</evidence>
<keyword evidence="5" id="KW-1015">Disulfide bond</keyword>
<dbReference type="OrthoDB" id="12976at2"/>
<dbReference type="Proteomes" id="UP000054683">
    <property type="component" value="Unassembled WGS sequence"/>
</dbReference>
<feature type="signal peptide" evidence="7">
    <location>
        <begin position="1"/>
        <end position="22"/>
    </location>
</feature>
<dbReference type="AlphaFoldDB" id="A0A158GK42"/>
<comment type="function">
    <text evidence="7">Required for disulfide bond formation in some periplasmic proteins. Acts by transferring its disulfide bond to other proteins and is reduced in the process.</text>
</comment>
<evidence type="ECO:0000256" key="2">
    <source>
        <dbReference type="ARBA" id="ARBA00009813"/>
    </source>
</evidence>
<evidence type="ECO:0000256" key="5">
    <source>
        <dbReference type="ARBA" id="ARBA00023157"/>
    </source>
</evidence>
<dbReference type="Pfam" id="PF13098">
    <property type="entry name" value="Thioredoxin_2"/>
    <property type="match status" value="1"/>
</dbReference>
<dbReference type="PANTHER" id="PTHR35272">
    <property type="entry name" value="THIOL:DISULFIDE INTERCHANGE PROTEIN DSBC-RELATED"/>
    <property type="match status" value="1"/>
</dbReference>
<sequence>MRFFVKASAALIFAGYTLLAHAGFPDDLVKRFPAAQGAKIEKAFPGFWSVVKGSEVFFVRDDMSVLISGNVIDLKTNHSITNDLEEANRPKIDVSQLDTKDAIKFGSGSRHLYVFSDPDCPYCRMLEGSLTKLTDVTIYIFPFPLAQLHPNAPGVAEAIWCQADRVQAWHDYQNMAQLVKADALLPAWHDYLHQHKQPEQPVCDNPIARNLAFGEKWHLNGTPALVFEDGTLIPGSAPAERIEAQLAKSHANIATASK</sequence>
<gene>
    <name evidence="10" type="ORF">AWB69_02820</name>
</gene>
<dbReference type="CDD" id="cd03020">
    <property type="entry name" value="DsbA_DsbC_DsbG"/>
    <property type="match status" value="1"/>
</dbReference>
<comment type="similarity">
    <text evidence="2 7">Belongs to the thioredoxin family. DsbC subfamily.</text>
</comment>
<dbReference type="InterPro" id="IPR051470">
    <property type="entry name" value="Thiol:disulfide_interchange"/>
</dbReference>
<keyword evidence="4 7" id="KW-0574">Periplasm</keyword>
<evidence type="ECO:0000256" key="7">
    <source>
        <dbReference type="RuleBase" id="RU364038"/>
    </source>
</evidence>
<evidence type="ECO:0000256" key="3">
    <source>
        <dbReference type="ARBA" id="ARBA00022729"/>
    </source>
</evidence>
<dbReference type="RefSeq" id="WP_062085471.1">
    <property type="nucleotide sequence ID" value="NZ_FCOK02000015.1"/>
</dbReference>
<dbReference type="GO" id="GO:0042597">
    <property type="term" value="C:periplasmic space"/>
    <property type="evidence" value="ECO:0007669"/>
    <property type="project" value="UniProtKB-SubCell"/>
</dbReference>
<accession>A0A158GK42</accession>
<dbReference type="InterPro" id="IPR033954">
    <property type="entry name" value="DiS-bond_Isoase_DsbC/G"/>
</dbReference>
<dbReference type="Gene3D" id="3.40.30.10">
    <property type="entry name" value="Glutaredoxin"/>
    <property type="match status" value="1"/>
</dbReference>
<name>A0A158GK42_9BURK</name>
<evidence type="ECO:0000259" key="9">
    <source>
        <dbReference type="Pfam" id="PF13098"/>
    </source>
</evidence>
<keyword evidence="3 7" id="KW-0732">Signal</keyword>
<dbReference type="PANTHER" id="PTHR35272:SF3">
    <property type="entry name" value="THIOL:DISULFIDE INTERCHANGE PROTEIN DSBC"/>
    <property type="match status" value="1"/>
</dbReference>